<gene>
    <name evidence="2" type="ORF">NDU88_004630</name>
</gene>
<feature type="region of interest" description="Disordered" evidence="1">
    <location>
        <begin position="1"/>
        <end position="21"/>
    </location>
</feature>
<dbReference type="AlphaFoldDB" id="A0AAV7QD48"/>
<organism evidence="2 3">
    <name type="scientific">Pleurodeles waltl</name>
    <name type="common">Iberian ribbed newt</name>
    <dbReference type="NCBI Taxonomy" id="8319"/>
    <lineage>
        <taxon>Eukaryota</taxon>
        <taxon>Metazoa</taxon>
        <taxon>Chordata</taxon>
        <taxon>Craniata</taxon>
        <taxon>Vertebrata</taxon>
        <taxon>Euteleostomi</taxon>
        <taxon>Amphibia</taxon>
        <taxon>Batrachia</taxon>
        <taxon>Caudata</taxon>
        <taxon>Salamandroidea</taxon>
        <taxon>Salamandridae</taxon>
        <taxon>Pleurodelinae</taxon>
        <taxon>Pleurodeles</taxon>
    </lineage>
</organism>
<keyword evidence="3" id="KW-1185">Reference proteome</keyword>
<evidence type="ECO:0000313" key="2">
    <source>
        <dbReference type="EMBL" id="KAJ1138239.1"/>
    </source>
</evidence>
<name>A0AAV7QD48_PLEWA</name>
<dbReference type="EMBL" id="JANPWB010000010">
    <property type="protein sequence ID" value="KAJ1138239.1"/>
    <property type="molecule type" value="Genomic_DNA"/>
</dbReference>
<feature type="compositionally biased region" description="Basic and acidic residues" evidence="1">
    <location>
        <begin position="9"/>
        <end position="21"/>
    </location>
</feature>
<sequence length="98" mass="11194">MPRRSFRSRRPEEPTNEMMREMGGELEEAITGDVLCEARRASTHKVGKNHPKRLKCIMSCREPNKQKRLKPSATVGTLEAAKLPQTHTSALNKRVIKR</sequence>
<evidence type="ECO:0000313" key="3">
    <source>
        <dbReference type="Proteomes" id="UP001066276"/>
    </source>
</evidence>
<evidence type="ECO:0000256" key="1">
    <source>
        <dbReference type="SAM" id="MobiDB-lite"/>
    </source>
</evidence>
<accession>A0AAV7QD48</accession>
<reference evidence="2" key="1">
    <citation type="journal article" date="2022" name="bioRxiv">
        <title>Sequencing and chromosome-scale assembly of the giantPleurodeles waltlgenome.</title>
        <authorList>
            <person name="Brown T."/>
            <person name="Elewa A."/>
            <person name="Iarovenko S."/>
            <person name="Subramanian E."/>
            <person name="Araus A.J."/>
            <person name="Petzold A."/>
            <person name="Susuki M."/>
            <person name="Suzuki K.-i.T."/>
            <person name="Hayashi T."/>
            <person name="Toyoda A."/>
            <person name="Oliveira C."/>
            <person name="Osipova E."/>
            <person name="Leigh N.D."/>
            <person name="Simon A."/>
            <person name="Yun M.H."/>
        </authorList>
    </citation>
    <scope>NUCLEOTIDE SEQUENCE</scope>
    <source>
        <strain evidence="2">20211129_DDA</strain>
        <tissue evidence="2">Liver</tissue>
    </source>
</reference>
<dbReference type="Proteomes" id="UP001066276">
    <property type="component" value="Chromosome 6"/>
</dbReference>
<proteinExistence type="predicted"/>
<comment type="caution">
    <text evidence="2">The sequence shown here is derived from an EMBL/GenBank/DDBJ whole genome shotgun (WGS) entry which is preliminary data.</text>
</comment>
<protein>
    <submittedName>
        <fullName evidence="2">Uncharacterized protein</fullName>
    </submittedName>
</protein>